<dbReference type="GO" id="GO:0005737">
    <property type="term" value="C:cytoplasm"/>
    <property type="evidence" value="ECO:0007669"/>
    <property type="project" value="TreeGrafter"/>
</dbReference>
<evidence type="ECO:0000256" key="5">
    <source>
        <dbReference type="SAM" id="MobiDB-lite"/>
    </source>
</evidence>
<feature type="domain" description="G" evidence="6">
    <location>
        <begin position="52"/>
        <end position="171"/>
    </location>
</feature>
<dbReference type="GO" id="GO:0005525">
    <property type="term" value="F:GTP binding"/>
    <property type="evidence" value="ECO:0007669"/>
    <property type="project" value="InterPro"/>
</dbReference>
<name>A0A1Z3HIN5_9CYAN</name>
<evidence type="ECO:0000259" key="6">
    <source>
        <dbReference type="Pfam" id="PF01926"/>
    </source>
</evidence>
<sequence length="450" mass="48934">MQQSLRQTARRYQEHIQQPQGEATARQRQATIKTGIEQLTTLANRLEQPTLTVAVFGLVSRGKSAVINALLGQPVLQTGPLHGVTRWPRSVYWSPPVETVHSTNLPMQIELIDTPGLDEVDGQERADMAQTIASQADLILFVVSGDITRTEYQALTMLQASHKPILLVFNKTDLYPEMDRQAVYDALRRLWQQSQAEAPLALGLEQVVMVAAEPAPLQVRVEWPDGHSSHEWESPPPQIAPLRQAILTLVQHHGPALLALNALGQAQSLETKMVKTAMALHQPAAEQLIWQFAKYKALAVALNPIAVLDVLGGVMSDLILIRSLARLYGLSMTNYEAGRLWQAIVRSSGVVLLSELGSGLLLGVGKSAGAVTSVFDSSAGLTAWAGAMVAQASAAGYGTYAVGKAAQQYLERGGSWGPQGIRQTLQELLHQLDSDATTEHLRQELQSLLD</sequence>
<dbReference type="GO" id="GO:0002098">
    <property type="term" value="P:tRNA wobble uridine modification"/>
    <property type="evidence" value="ECO:0007669"/>
    <property type="project" value="TreeGrafter"/>
</dbReference>
<gene>
    <name evidence="7" type="ORF">XM38_010560</name>
</gene>
<dbReference type="CDD" id="cd00880">
    <property type="entry name" value="Era_like"/>
    <property type="match status" value="1"/>
</dbReference>
<reference evidence="7 8" key="1">
    <citation type="journal article" date="2016" name="Biochim. Biophys. Acta">
        <title>Characterization of red-shifted phycobilisomes isolated from the chlorophyll f-containing cyanobacterium Halomicronema hongdechloris.</title>
        <authorList>
            <person name="Li Y."/>
            <person name="Lin Y."/>
            <person name="Garvey C.J."/>
            <person name="Birch D."/>
            <person name="Corkery R.W."/>
            <person name="Loughlin P.C."/>
            <person name="Scheer H."/>
            <person name="Willows R.D."/>
            <person name="Chen M."/>
        </authorList>
    </citation>
    <scope>NUCLEOTIDE SEQUENCE [LARGE SCALE GENOMIC DNA]</scope>
    <source>
        <strain evidence="7 8">C2206</strain>
    </source>
</reference>
<dbReference type="SUPFAM" id="SSF52540">
    <property type="entry name" value="P-loop containing nucleoside triphosphate hydrolases"/>
    <property type="match status" value="1"/>
</dbReference>
<dbReference type="GO" id="GO:0016020">
    <property type="term" value="C:membrane"/>
    <property type="evidence" value="ECO:0007669"/>
    <property type="project" value="UniProtKB-SubCell"/>
</dbReference>
<dbReference type="Gene3D" id="3.40.50.300">
    <property type="entry name" value="P-loop containing nucleotide triphosphate hydrolases"/>
    <property type="match status" value="1"/>
</dbReference>
<evidence type="ECO:0000256" key="4">
    <source>
        <dbReference type="ARBA" id="ARBA00023136"/>
    </source>
</evidence>
<protein>
    <submittedName>
        <fullName evidence="7">GTPase</fullName>
    </submittedName>
</protein>
<evidence type="ECO:0000256" key="3">
    <source>
        <dbReference type="ARBA" id="ARBA00022989"/>
    </source>
</evidence>
<dbReference type="STRING" id="1641165.XM38_04830"/>
<dbReference type="Pfam" id="PF01926">
    <property type="entry name" value="MMR_HSR1"/>
    <property type="match status" value="1"/>
</dbReference>
<dbReference type="InterPro" id="IPR027417">
    <property type="entry name" value="P-loop_NTPase"/>
</dbReference>
<comment type="subcellular location">
    <subcellularLocation>
        <location evidence="1">Membrane</location>
        <topology evidence="1">Multi-pass membrane protein</topology>
    </subcellularLocation>
</comment>
<dbReference type="Proteomes" id="UP000191901">
    <property type="component" value="Chromosome"/>
</dbReference>
<keyword evidence="2" id="KW-0812">Transmembrane</keyword>
<evidence type="ECO:0000256" key="2">
    <source>
        <dbReference type="ARBA" id="ARBA00022692"/>
    </source>
</evidence>
<dbReference type="InterPro" id="IPR021147">
    <property type="entry name" value="DUF697"/>
</dbReference>
<evidence type="ECO:0000313" key="7">
    <source>
        <dbReference type="EMBL" id="ASC70126.1"/>
    </source>
</evidence>
<dbReference type="AlphaFoldDB" id="A0A1Z3HIN5"/>
<accession>A0A1Z3HIN5</accession>
<dbReference type="Pfam" id="PF05128">
    <property type="entry name" value="DUF697"/>
    <property type="match status" value="1"/>
</dbReference>
<dbReference type="PANTHER" id="PTHR42714:SF6">
    <property type="entry name" value="TRANSLATION INITIATION FACTOR IF-2"/>
    <property type="match status" value="1"/>
</dbReference>
<dbReference type="InterPro" id="IPR006073">
    <property type="entry name" value="GTP-bd"/>
</dbReference>
<evidence type="ECO:0000256" key="1">
    <source>
        <dbReference type="ARBA" id="ARBA00004141"/>
    </source>
</evidence>
<organism evidence="7 8">
    <name type="scientific">Halomicronema hongdechloris C2206</name>
    <dbReference type="NCBI Taxonomy" id="1641165"/>
    <lineage>
        <taxon>Bacteria</taxon>
        <taxon>Bacillati</taxon>
        <taxon>Cyanobacteriota</taxon>
        <taxon>Cyanophyceae</taxon>
        <taxon>Nodosilineales</taxon>
        <taxon>Nodosilineaceae</taxon>
        <taxon>Halomicronema</taxon>
    </lineage>
</organism>
<dbReference type="PANTHER" id="PTHR42714">
    <property type="entry name" value="TRNA MODIFICATION GTPASE GTPBP3"/>
    <property type="match status" value="1"/>
</dbReference>
<evidence type="ECO:0000313" key="8">
    <source>
        <dbReference type="Proteomes" id="UP000191901"/>
    </source>
</evidence>
<dbReference type="KEGG" id="hhg:XM38_010560"/>
<keyword evidence="3" id="KW-1133">Transmembrane helix</keyword>
<keyword evidence="8" id="KW-1185">Reference proteome</keyword>
<feature type="region of interest" description="Disordered" evidence="5">
    <location>
        <begin position="1"/>
        <end position="26"/>
    </location>
</feature>
<feature type="compositionally biased region" description="Polar residues" evidence="5">
    <location>
        <begin position="15"/>
        <end position="26"/>
    </location>
</feature>
<proteinExistence type="predicted"/>
<dbReference type="EMBL" id="CP021983">
    <property type="protein sequence ID" value="ASC70126.1"/>
    <property type="molecule type" value="Genomic_DNA"/>
</dbReference>
<keyword evidence="4" id="KW-0472">Membrane</keyword>
<dbReference type="GO" id="GO:0030488">
    <property type="term" value="P:tRNA methylation"/>
    <property type="evidence" value="ECO:0007669"/>
    <property type="project" value="TreeGrafter"/>
</dbReference>